<dbReference type="Pfam" id="PF03976">
    <property type="entry name" value="PPK2"/>
    <property type="match status" value="2"/>
</dbReference>
<dbReference type="RefSeq" id="WP_144327785.1">
    <property type="nucleotide sequence ID" value="NZ_VJON01000008.1"/>
</dbReference>
<dbReference type="PANTHER" id="PTHR34383">
    <property type="entry name" value="POLYPHOSPHATE:AMP PHOSPHOTRANSFERASE-RELATED"/>
    <property type="match status" value="1"/>
</dbReference>
<dbReference type="GO" id="GO:0006797">
    <property type="term" value="P:polyphosphate metabolic process"/>
    <property type="evidence" value="ECO:0007669"/>
    <property type="project" value="InterPro"/>
</dbReference>
<dbReference type="GO" id="GO:0043751">
    <property type="term" value="F:polyphosphate:AMP phosphotransferase activity"/>
    <property type="evidence" value="ECO:0007669"/>
    <property type="project" value="InterPro"/>
</dbReference>
<dbReference type="EC" id="2.7.4.9" evidence="2"/>
<dbReference type="InterPro" id="IPR022488">
    <property type="entry name" value="PPK2-related"/>
</dbReference>
<organism evidence="2 3">
    <name type="scientific">Tepidimonas charontis</name>
    <dbReference type="NCBI Taxonomy" id="2267262"/>
    <lineage>
        <taxon>Bacteria</taxon>
        <taxon>Pseudomonadati</taxon>
        <taxon>Pseudomonadota</taxon>
        <taxon>Betaproteobacteria</taxon>
        <taxon>Burkholderiales</taxon>
        <taxon>Tepidimonas</taxon>
    </lineage>
</organism>
<dbReference type="InterPro" id="IPR022489">
    <property type="entry name" value="PolyP_AMP_Tfrase"/>
</dbReference>
<evidence type="ECO:0000313" key="3">
    <source>
        <dbReference type="Proteomes" id="UP000318294"/>
    </source>
</evidence>
<dbReference type="Proteomes" id="UP000318294">
    <property type="component" value="Unassembled WGS sequence"/>
</dbReference>
<dbReference type="GO" id="GO:0004798">
    <property type="term" value="F:dTMP kinase activity"/>
    <property type="evidence" value="ECO:0007669"/>
    <property type="project" value="UniProtKB-EC"/>
</dbReference>
<dbReference type="PANTHER" id="PTHR34383:SF3">
    <property type="entry name" value="POLYPHOSPHATE:AMP PHOSPHOTRANSFERASE"/>
    <property type="match status" value="1"/>
</dbReference>
<keyword evidence="2" id="KW-0418">Kinase</keyword>
<keyword evidence="2" id="KW-0808">Transferase</keyword>
<dbReference type="AlphaFoldDB" id="A0A554XHS7"/>
<gene>
    <name evidence="2" type="primary">tmk_2</name>
    <name evidence="2" type="ORF">Tchar_00789</name>
</gene>
<reference evidence="2 3" key="1">
    <citation type="submission" date="2019-07" db="EMBL/GenBank/DDBJ databases">
        <title>Tepidimonas charontis SPSP-6 draft genome.</title>
        <authorList>
            <person name="Da Costa M.S."/>
            <person name="Froufe H.J.C."/>
            <person name="Egas C."/>
            <person name="Albuquerque L."/>
        </authorList>
    </citation>
    <scope>NUCLEOTIDE SEQUENCE [LARGE SCALE GENOMIC DNA]</scope>
    <source>
        <strain evidence="2 3">SPSP-6</strain>
    </source>
</reference>
<dbReference type="Gene3D" id="3.40.50.300">
    <property type="entry name" value="P-loop containing nucleotide triphosphate hydrolases"/>
    <property type="match status" value="2"/>
</dbReference>
<dbReference type="NCBIfam" id="TIGR03708">
    <property type="entry name" value="poly_P_AMP_trns"/>
    <property type="match status" value="1"/>
</dbReference>
<dbReference type="SUPFAM" id="SSF52540">
    <property type="entry name" value="P-loop containing nucleoside triphosphate hydrolases"/>
    <property type="match status" value="2"/>
</dbReference>
<dbReference type="InterPro" id="IPR027417">
    <property type="entry name" value="P-loop_NTPase"/>
</dbReference>
<name>A0A554XHS7_9BURK</name>
<dbReference type="OrthoDB" id="9775224at2"/>
<comment type="caution">
    <text evidence="2">The sequence shown here is derived from an EMBL/GenBank/DDBJ whole genome shotgun (WGS) entry which is preliminary data.</text>
</comment>
<accession>A0A554XHS7</accession>
<proteinExistence type="predicted"/>
<evidence type="ECO:0000259" key="1">
    <source>
        <dbReference type="Pfam" id="PF03976"/>
    </source>
</evidence>
<feature type="domain" description="Polyphosphate kinase-2-related" evidence="1">
    <location>
        <begin position="11"/>
        <end position="233"/>
    </location>
</feature>
<protein>
    <submittedName>
        <fullName evidence="2">Thymidylate kinase</fullName>
        <ecNumber evidence="2">2.7.4.9</ecNumber>
    </submittedName>
</protein>
<sequence>MFESAEIEHHIDRATYKAEVPALRTALLQAQYALLQQAQRALVVLINGVDGAGRSETVNTLNAWLDPRHIRTEAFDVMTEEDYRRPEMWRYWQVLPPKGQMAILFGSWYTDPIVSRVYGRDDADRFARRLERIRHFERMLVAEGVVLVKFWFHLPKKAARARLKALAADPRTAWRIGPREKAHLKRYDDFIVASDEALRKTSQPEAPWHVIDGRDEAYRNLAAGRYLLSMLQSAVQSPPPAAAATPVAAAEPAPPLDGKTLLQALDYGQRVSRERYERLLERWQGRLNALSRDARMRERSLVVVFEGMDAAGKGSTIRRLVAAWDARYYRVVPIAAPNENERAQPYLWRFWRYIPAHGRAVVFDRSWYGRVLVERVEGFCSLADWMRAYDEINAYEEQLTEAGVIVAKFWLAITPDEQLRRFRERETTPYKQHKITPEDWRNREKWPQYERAVQDMVDRTSTRVAPWHVVASDDKLWMRVQVLKTLCRYVQRQLDRRD</sequence>
<feature type="domain" description="Polyphosphate kinase-2-related" evidence="1">
    <location>
        <begin position="271"/>
        <end position="493"/>
    </location>
</feature>
<dbReference type="EMBL" id="VJON01000008">
    <property type="protein sequence ID" value="TSE35384.1"/>
    <property type="molecule type" value="Genomic_DNA"/>
</dbReference>
<keyword evidence="3" id="KW-1185">Reference proteome</keyword>
<evidence type="ECO:0000313" key="2">
    <source>
        <dbReference type="EMBL" id="TSE35384.1"/>
    </source>
</evidence>